<dbReference type="PROSITE" id="PS51178">
    <property type="entry name" value="PASTA"/>
    <property type="match status" value="1"/>
</dbReference>
<feature type="non-terminal residue" evidence="2">
    <location>
        <position position="95"/>
    </location>
</feature>
<comment type="caution">
    <text evidence="2">The sequence shown here is derived from an EMBL/GenBank/DDBJ whole genome shotgun (WGS) entry which is preliminary data.</text>
</comment>
<protein>
    <recommendedName>
        <fullName evidence="1">PASTA domain-containing protein</fullName>
    </recommendedName>
</protein>
<dbReference type="EMBL" id="BART01040445">
    <property type="protein sequence ID" value="GAH29285.1"/>
    <property type="molecule type" value="Genomic_DNA"/>
</dbReference>
<gene>
    <name evidence="2" type="ORF">S01H4_65824</name>
</gene>
<accession>X1F9P5</accession>
<dbReference type="SMART" id="SM00740">
    <property type="entry name" value="PASTA"/>
    <property type="match status" value="1"/>
</dbReference>
<dbReference type="Gene3D" id="3.30.10.20">
    <property type="match status" value="1"/>
</dbReference>
<feature type="non-terminal residue" evidence="2">
    <location>
        <position position="1"/>
    </location>
</feature>
<name>X1F9P5_9ZZZZ</name>
<dbReference type="AlphaFoldDB" id="X1F9P5"/>
<sequence length="95" mass="10389">EIPKVMIFISKGPEEIMIPDVIGLSESEALEKLQALGFTNIISIYEYNNKIENGITFTQTPNPGDIIQLGHEINIIVSQGPNPDEGQVPNVIGEN</sequence>
<dbReference type="InterPro" id="IPR005543">
    <property type="entry name" value="PASTA_dom"/>
</dbReference>
<evidence type="ECO:0000313" key="2">
    <source>
        <dbReference type="EMBL" id="GAH29285.1"/>
    </source>
</evidence>
<evidence type="ECO:0000259" key="1">
    <source>
        <dbReference type="PROSITE" id="PS51178"/>
    </source>
</evidence>
<feature type="domain" description="PASTA" evidence="1">
    <location>
        <begin position="12"/>
        <end position="79"/>
    </location>
</feature>
<dbReference type="CDD" id="cd06577">
    <property type="entry name" value="PASTA_pknB"/>
    <property type="match status" value="1"/>
</dbReference>
<reference evidence="2" key="1">
    <citation type="journal article" date="2014" name="Front. Microbiol.">
        <title>High frequency of phylogenetically diverse reductive dehalogenase-homologous genes in deep subseafloor sedimentary metagenomes.</title>
        <authorList>
            <person name="Kawai M."/>
            <person name="Futagami T."/>
            <person name="Toyoda A."/>
            <person name="Takaki Y."/>
            <person name="Nishi S."/>
            <person name="Hori S."/>
            <person name="Arai W."/>
            <person name="Tsubouchi T."/>
            <person name="Morono Y."/>
            <person name="Uchiyama I."/>
            <person name="Ito T."/>
            <person name="Fujiyama A."/>
            <person name="Inagaki F."/>
            <person name="Takami H."/>
        </authorList>
    </citation>
    <scope>NUCLEOTIDE SEQUENCE</scope>
    <source>
        <strain evidence="2">Expedition CK06-06</strain>
    </source>
</reference>
<organism evidence="2">
    <name type="scientific">marine sediment metagenome</name>
    <dbReference type="NCBI Taxonomy" id="412755"/>
    <lineage>
        <taxon>unclassified sequences</taxon>
        <taxon>metagenomes</taxon>
        <taxon>ecological metagenomes</taxon>
    </lineage>
</organism>
<proteinExistence type="predicted"/>
<dbReference type="Pfam" id="PF03793">
    <property type="entry name" value="PASTA"/>
    <property type="match status" value="1"/>
</dbReference>